<evidence type="ECO:0000313" key="9">
    <source>
        <dbReference type="EMBL" id="TDS77168.1"/>
    </source>
</evidence>
<comment type="similarity">
    <text evidence="2 8">Belongs to the 4-toluene sulfonate uptake permease (TSUP) (TC 2.A.102) family.</text>
</comment>
<proteinExistence type="inferred from homology"/>
<keyword evidence="6 8" id="KW-1133">Transmembrane helix</keyword>
<dbReference type="RefSeq" id="WP_162850807.1">
    <property type="nucleotide sequence ID" value="NZ_BAAARP010000002.1"/>
</dbReference>
<dbReference type="InterPro" id="IPR002781">
    <property type="entry name" value="TM_pro_TauE-like"/>
</dbReference>
<evidence type="ECO:0000256" key="7">
    <source>
        <dbReference type="ARBA" id="ARBA00023136"/>
    </source>
</evidence>
<keyword evidence="3" id="KW-0813">Transport</keyword>
<protein>
    <recommendedName>
        <fullName evidence="8">Probable membrane transporter protein</fullName>
    </recommendedName>
</protein>
<feature type="transmembrane region" description="Helical" evidence="8">
    <location>
        <begin position="137"/>
        <end position="165"/>
    </location>
</feature>
<evidence type="ECO:0000256" key="8">
    <source>
        <dbReference type="RuleBase" id="RU363041"/>
    </source>
</evidence>
<sequence length="250" mass="24878">MEGVGGWAFLVLAGIVAGVIGTSGGITSLVAYPALLVAGLPPLAANVTNSVALLGSGLSSALSSGQDVAGSGRVLGRWMPPIVLGSTAGAVLLVVTPGGVFDRVVPFLVAAGSIVLLLQPAIARWQLRRGRPMPRAAVVAAGAGVAVYNGYFGAGAGILLIALLLLTAQPVLHRANALKNVILVAADVLPAVVFALVGPVVWRAMWPLAIGAVLGGLVGPVVARRVPAALLRLLIGLCGLTLAVVLLGGE</sequence>
<evidence type="ECO:0000313" key="10">
    <source>
        <dbReference type="Proteomes" id="UP000295344"/>
    </source>
</evidence>
<feature type="transmembrane region" description="Helical" evidence="8">
    <location>
        <begin position="177"/>
        <end position="197"/>
    </location>
</feature>
<dbReference type="GO" id="GO:0005886">
    <property type="term" value="C:plasma membrane"/>
    <property type="evidence" value="ECO:0007669"/>
    <property type="project" value="UniProtKB-SubCell"/>
</dbReference>
<accession>A0A4R7FLC7</accession>
<dbReference type="PANTHER" id="PTHR30269">
    <property type="entry name" value="TRANSMEMBRANE PROTEIN YFCA"/>
    <property type="match status" value="1"/>
</dbReference>
<reference evidence="9 10" key="1">
    <citation type="submission" date="2019-03" db="EMBL/GenBank/DDBJ databases">
        <title>Genomic Encyclopedia of Archaeal and Bacterial Type Strains, Phase II (KMG-II): from individual species to whole genera.</title>
        <authorList>
            <person name="Goeker M."/>
        </authorList>
    </citation>
    <scope>NUCLEOTIDE SEQUENCE [LARGE SCALE GENOMIC DNA]</scope>
    <source>
        <strain evidence="9 10">DSM 24782</strain>
    </source>
</reference>
<evidence type="ECO:0000256" key="3">
    <source>
        <dbReference type="ARBA" id="ARBA00022448"/>
    </source>
</evidence>
<keyword evidence="4 8" id="KW-1003">Cell membrane</keyword>
<evidence type="ECO:0000256" key="2">
    <source>
        <dbReference type="ARBA" id="ARBA00009142"/>
    </source>
</evidence>
<feature type="transmembrane region" description="Helical" evidence="8">
    <location>
        <begin position="204"/>
        <end position="223"/>
    </location>
</feature>
<organism evidence="9 10">
    <name type="scientific">Amnibacterium kyonggiense</name>
    <dbReference type="NCBI Taxonomy" id="595671"/>
    <lineage>
        <taxon>Bacteria</taxon>
        <taxon>Bacillati</taxon>
        <taxon>Actinomycetota</taxon>
        <taxon>Actinomycetes</taxon>
        <taxon>Micrococcales</taxon>
        <taxon>Microbacteriaceae</taxon>
        <taxon>Amnibacterium</taxon>
    </lineage>
</organism>
<dbReference type="AlphaFoldDB" id="A0A4R7FLC7"/>
<keyword evidence="7 8" id="KW-0472">Membrane</keyword>
<name>A0A4R7FLC7_9MICO</name>
<feature type="transmembrane region" description="Helical" evidence="8">
    <location>
        <begin position="7"/>
        <end position="31"/>
    </location>
</feature>
<dbReference type="Proteomes" id="UP000295344">
    <property type="component" value="Unassembled WGS sequence"/>
</dbReference>
<evidence type="ECO:0000256" key="5">
    <source>
        <dbReference type="ARBA" id="ARBA00022692"/>
    </source>
</evidence>
<dbReference type="EMBL" id="SOAM01000002">
    <property type="protein sequence ID" value="TDS77168.1"/>
    <property type="molecule type" value="Genomic_DNA"/>
</dbReference>
<keyword evidence="10" id="KW-1185">Reference proteome</keyword>
<feature type="transmembrane region" description="Helical" evidence="8">
    <location>
        <begin position="229"/>
        <end position="249"/>
    </location>
</feature>
<dbReference type="Pfam" id="PF01925">
    <property type="entry name" value="TauE"/>
    <property type="match status" value="1"/>
</dbReference>
<comment type="caution">
    <text evidence="9">The sequence shown here is derived from an EMBL/GenBank/DDBJ whole genome shotgun (WGS) entry which is preliminary data.</text>
</comment>
<feature type="transmembrane region" description="Helical" evidence="8">
    <location>
        <begin position="82"/>
        <end position="101"/>
    </location>
</feature>
<evidence type="ECO:0000256" key="1">
    <source>
        <dbReference type="ARBA" id="ARBA00004651"/>
    </source>
</evidence>
<gene>
    <name evidence="9" type="ORF">CLV52_2108</name>
</gene>
<feature type="transmembrane region" description="Helical" evidence="8">
    <location>
        <begin position="107"/>
        <end position="125"/>
    </location>
</feature>
<evidence type="ECO:0000256" key="4">
    <source>
        <dbReference type="ARBA" id="ARBA00022475"/>
    </source>
</evidence>
<keyword evidence="5 8" id="KW-0812">Transmembrane</keyword>
<comment type="subcellular location">
    <subcellularLocation>
        <location evidence="1 8">Cell membrane</location>
        <topology evidence="1 8">Multi-pass membrane protein</topology>
    </subcellularLocation>
</comment>
<evidence type="ECO:0000256" key="6">
    <source>
        <dbReference type="ARBA" id="ARBA00022989"/>
    </source>
</evidence>
<dbReference type="PANTHER" id="PTHR30269:SF0">
    <property type="entry name" value="MEMBRANE TRANSPORTER PROTEIN YFCA-RELATED"/>
    <property type="match status" value="1"/>
</dbReference>
<dbReference type="InterPro" id="IPR052017">
    <property type="entry name" value="TSUP"/>
</dbReference>